<dbReference type="GO" id="GO:0050501">
    <property type="term" value="F:hyaluronan synthase activity"/>
    <property type="evidence" value="ECO:0007669"/>
    <property type="project" value="TreeGrafter"/>
</dbReference>
<sequence length="439" mass="50420">MNEINALYLIFGSITLSLSLIYFLLNSFLALNLREPKRIKVSSLSDVTVLIPVYQERADIFENVVSSVSRQGVKFIVVGDGSDEPYRSITTRYGGEFVYLEKRGGKRNALSKGISYVQSKFVLLLDSDTVLPRDGIHNMLTLMTEDVAGVSVNVRNVKTGTTYYMAELIERLKEATMRAVNRSGYAVLLNGKCSMYRTEVVKDFMRSEEFKNPKFMGRRSIIGDDKQLTNYVISRGYKAVVDFNTVVLTYPPETIRKLYRQLTRWSRANYYFFFRELYDGTMLKRGPIYIYNFIYTTILPFLILGITVFDTIFLGRKVMDLNPADYEMAIVYGGHFLLHLPSLLAKKIIFALIFGQSTFPFSAHAHVNYFPRIRFTYSVILIHLASDLTAIPFIYALWKLLHDEKLKTLTVGSLALLIQMIVSIYALITVWKQDTWLTR</sequence>
<protein>
    <submittedName>
        <fullName evidence="7">Glycosyl transferase family protein</fullName>
    </submittedName>
</protein>
<dbReference type="GO" id="GO:0005886">
    <property type="term" value="C:plasma membrane"/>
    <property type="evidence" value="ECO:0007669"/>
    <property type="project" value="UniProtKB-SubCell"/>
</dbReference>
<dbReference type="RefSeq" id="WP_013738319.1">
    <property type="nucleotide sequence ID" value="NC_015435.1"/>
</dbReference>
<feature type="transmembrane region" description="Helical" evidence="6">
    <location>
        <begin position="375"/>
        <end position="398"/>
    </location>
</feature>
<evidence type="ECO:0000256" key="5">
    <source>
        <dbReference type="ARBA" id="ARBA00023136"/>
    </source>
</evidence>
<keyword evidence="6" id="KW-1133">Transmembrane helix</keyword>
<keyword evidence="6" id="KW-0812">Transmembrane</keyword>
<keyword evidence="2" id="KW-1003">Cell membrane</keyword>
<evidence type="ECO:0000256" key="4">
    <source>
        <dbReference type="ARBA" id="ARBA00022679"/>
    </source>
</evidence>
<dbReference type="PANTHER" id="PTHR22913">
    <property type="entry name" value="HYALURONAN SYNTHASE"/>
    <property type="match status" value="1"/>
</dbReference>
<dbReference type="GO" id="GO:0085029">
    <property type="term" value="P:extracellular matrix assembly"/>
    <property type="evidence" value="ECO:0007669"/>
    <property type="project" value="TreeGrafter"/>
</dbReference>
<dbReference type="Proteomes" id="UP000007812">
    <property type="component" value="Chromosome"/>
</dbReference>
<dbReference type="Gene3D" id="3.90.550.10">
    <property type="entry name" value="Spore Coat Polysaccharide Biosynthesis Protein SpsA, Chain A"/>
    <property type="match status" value="1"/>
</dbReference>
<dbReference type="Pfam" id="PF13641">
    <property type="entry name" value="Glyco_tranf_2_3"/>
    <property type="match status" value="1"/>
</dbReference>
<feature type="transmembrane region" description="Helical" evidence="6">
    <location>
        <begin position="410"/>
        <end position="431"/>
    </location>
</feature>
<dbReference type="EMBL" id="CP002656">
    <property type="protein sequence ID" value="AEB95821.1"/>
    <property type="molecule type" value="Genomic_DNA"/>
</dbReference>
<evidence type="ECO:0000256" key="6">
    <source>
        <dbReference type="SAM" id="Phobius"/>
    </source>
</evidence>
<keyword evidence="5 6" id="KW-0472">Membrane</keyword>
<comment type="subcellular location">
    <subcellularLocation>
        <location evidence="1">Cell membrane</location>
    </subcellularLocation>
</comment>
<dbReference type="PATRIC" id="fig|1006006.8.peg.1724"/>
<dbReference type="KEGG" id="mcn:Mcup_1718"/>
<keyword evidence="4 7" id="KW-0808">Transferase</keyword>
<evidence type="ECO:0000313" key="8">
    <source>
        <dbReference type="Proteomes" id="UP000007812"/>
    </source>
</evidence>
<dbReference type="STRING" id="1006006.Mcup_1718"/>
<dbReference type="eggNOG" id="arCOG01389">
    <property type="taxonomic scope" value="Archaea"/>
</dbReference>
<organism evidence="7 8">
    <name type="scientific">Metallosphaera cuprina (strain Ar-4)</name>
    <dbReference type="NCBI Taxonomy" id="1006006"/>
    <lineage>
        <taxon>Archaea</taxon>
        <taxon>Thermoproteota</taxon>
        <taxon>Thermoprotei</taxon>
        <taxon>Sulfolobales</taxon>
        <taxon>Sulfolobaceae</taxon>
        <taxon>Metallosphaera</taxon>
    </lineage>
</organism>
<evidence type="ECO:0000256" key="3">
    <source>
        <dbReference type="ARBA" id="ARBA00022676"/>
    </source>
</evidence>
<reference evidence="7 8" key="1">
    <citation type="journal article" date="2011" name="J. Bacteriol.">
        <title>Complete genome sequence of Metallosphaera cuprina, a metal sulfide-oxidizing archaeon from a hot spring.</title>
        <authorList>
            <person name="Liu L.J."/>
            <person name="You X.Y."/>
            <person name="Zheng H."/>
            <person name="Wang S."/>
            <person name="Jiang C.Y."/>
            <person name="Liu S.J."/>
        </authorList>
    </citation>
    <scope>NUCLEOTIDE SEQUENCE [LARGE SCALE GENOMIC DNA]</scope>
    <source>
        <strain evidence="7 8">Ar-4</strain>
    </source>
</reference>
<evidence type="ECO:0000256" key="1">
    <source>
        <dbReference type="ARBA" id="ARBA00004236"/>
    </source>
</evidence>
<dbReference type="GO" id="GO:0030213">
    <property type="term" value="P:hyaluronan biosynthetic process"/>
    <property type="evidence" value="ECO:0007669"/>
    <property type="project" value="TreeGrafter"/>
</dbReference>
<proteinExistence type="predicted"/>
<keyword evidence="3" id="KW-0328">Glycosyltransferase</keyword>
<dbReference type="OrthoDB" id="46222at2157"/>
<dbReference type="InterPro" id="IPR029044">
    <property type="entry name" value="Nucleotide-diphossugar_trans"/>
</dbReference>
<evidence type="ECO:0000313" key="7">
    <source>
        <dbReference type="EMBL" id="AEB95821.1"/>
    </source>
</evidence>
<dbReference type="SUPFAM" id="SSF53448">
    <property type="entry name" value="Nucleotide-diphospho-sugar transferases"/>
    <property type="match status" value="1"/>
</dbReference>
<dbReference type="GeneID" id="10493907"/>
<name>F4G0D4_METCR</name>
<dbReference type="AlphaFoldDB" id="F4G0D4"/>
<keyword evidence="8" id="KW-1185">Reference proteome</keyword>
<feature type="transmembrane region" description="Helical" evidence="6">
    <location>
        <begin position="288"/>
        <end position="309"/>
    </location>
</feature>
<dbReference type="PANTHER" id="PTHR22913:SF12">
    <property type="entry name" value="MANNURONAN SYNTHASE"/>
    <property type="match status" value="1"/>
</dbReference>
<dbReference type="HOGENOM" id="CLU_659913_0_0_2"/>
<evidence type="ECO:0000256" key="2">
    <source>
        <dbReference type="ARBA" id="ARBA00022475"/>
    </source>
</evidence>
<dbReference type="CDD" id="cd06434">
    <property type="entry name" value="GT2_HAS"/>
    <property type="match status" value="1"/>
</dbReference>
<gene>
    <name evidence="7" type="ordered locus">Mcup_1718</name>
</gene>
<feature type="transmembrane region" description="Helical" evidence="6">
    <location>
        <begin position="6"/>
        <end position="31"/>
    </location>
</feature>
<feature type="transmembrane region" description="Helical" evidence="6">
    <location>
        <begin position="329"/>
        <end position="354"/>
    </location>
</feature>
<accession>F4G0D4</accession>